<dbReference type="InterPro" id="IPR001279">
    <property type="entry name" value="Metallo-B-lactamas"/>
</dbReference>
<dbReference type="PROSITE" id="PS00743">
    <property type="entry name" value="BETA_LACTAMASE_B_1"/>
    <property type="match status" value="1"/>
</dbReference>
<accession>A0A1T1H9M3</accession>
<evidence type="ECO:0000256" key="1">
    <source>
        <dbReference type="ARBA" id="ARBA00001947"/>
    </source>
</evidence>
<sequence length="256" mass="27847">MRFASLGSGSRGNATLIEKKSTRILIDCGFGVKDTRGRLERLGLSLEDLDGVLVTHEHGDHIGGVGRVARACGVPVYCSHGTYLTGRLGEVPDLRLISSHKKFAIGDLEIEPVPVPHDAKEPIQYVVGDGDTRLGVLTDLGSITPYIRQCYARCDGLILETNHDPQMLQQGPYPPKLKRRVGGAYGHLSNGQAQALLQELQHDKLQHVVAAHISDKNNTDYLAKESLSRALGCSAEDIPSIDQDEGLHWLGLRSAF</sequence>
<dbReference type="SUPFAM" id="SSF56281">
    <property type="entry name" value="Metallo-hydrolase/oxidoreductase"/>
    <property type="match status" value="1"/>
</dbReference>
<gene>
    <name evidence="6" type="ORF">BTA35_0213050</name>
</gene>
<dbReference type="GO" id="GO:0008270">
    <property type="term" value="F:zinc ion binding"/>
    <property type="evidence" value="ECO:0007669"/>
    <property type="project" value="InterPro"/>
</dbReference>
<comment type="cofactor">
    <cofactor evidence="1">
        <name>Zn(2+)</name>
        <dbReference type="ChEBI" id="CHEBI:29105"/>
    </cofactor>
</comment>
<name>A0A1T1H9M3_OCELI</name>
<reference evidence="6" key="1">
    <citation type="submission" date="2017-02" db="EMBL/GenBank/DDBJ databases">
        <title>Draft Genome Sequence of the Salt Water Bacterium Oceanospirillum linum ATCC 11336.</title>
        <authorList>
            <person name="Trachtenberg A.M."/>
            <person name="Carney J.G."/>
            <person name="Linnane J.D."/>
            <person name="Rheaume B.A."/>
            <person name="Pitts N.L."/>
            <person name="Mykles D.L."/>
            <person name="Maclea K.S."/>
        </authorList>
    </citation>
    <scope>NUCLEOTIDE SEQUENCE [LARGE SCALE GENOMIC DNA]</scope>
    <source>
        <strain evidence="6">ATCC 11336</strain>
    </source>
</reference>
<feature type="domain" description="Metallo-beta-lactamase" evidence="5">
    <location>
        <begin position="11"/>
        <end position="185"/>
    </location>
</feature>
<evidence type="ECO:0000259" key="5">
    <source>
        <dbReference type="SMART" id="SM00849"/>
    </source>
</evidence>
<dbReference type="PANTHER" id="PTHR47619:SF1">
    <property type="entry name" value="EXODEOXYRIBONUCLEASE WALJ"/>
    <property type="match status" value="1"/>
</dbReference>
<dbReference type="GO" id="GO:0008800">
    <property type="term" value="F:beta-lactamase activity"/>
    <property type="evidence" value="ECO:0007669"/>
    <property type="project" value="InterPro"/>
</dbReference>
<dbReference type="Gene3D" id="3.60.15.10">
    <property type="entry name" value="Ribonuclease Z/Hydroxyacylglutathione hydrolase-like"/>
    <property type="match status" value="1"/>
</dbReference>
<dbReference type="InterPro" id="IPR036866">
    <property type="entry name" value="RibonucZ/Hydroxyglut_hydro"/>
</dbReference>
<evidence type="ECO:0000256" key="4">
    <source>
        <dbReference type="ARBA" id="ARBA00022833"/>
    </source>
</evidence>
<keyword evidence="2" id="KW-0479">Metal-binding</keyword>
<dbReference type="Pfam" id="PF12706">
    <property type="entry name" value="Lactamase_B_2"/>
    <property type="match status" value="1"/>
</dbReference>
<evidence type="ECO:0000313" key="6">
    <source>
        <dbReference type="EMBL" id="OOV86548.1"/>
    </source>
</evidence>
<comment type="caution">
    <text evidence="6">The sequence shown here is derived from an EMBL/GenBank/DDBJ whole genome shotgun (WGS) entry which is preliminary data.</text>
</comment>
<dbReference type="STRING" id="966.BTA35_0213050"/>
<evidence type="ECO:0000313" key="7">
    <source>
        <dbReference type="Proteomes" id="UP000190064"/>
    </source>
</evidence>
<protein>
    <submittedName>
        <fullName evidence="6">MBL fold metallo-hydrolase</fullName>
    </submittedName>
</protein>
<dbReference type="PANTHER" id="PTHR47619">
    <property type="entry name" value="METALLO-HYDROLASE YYCJ-RELATED"/>
    <property type="match status" value="1"/>
</dbReference>
<dbReference type="Proteomes" id="UP000190064">
    <property type="component" value="Unassembled WGS sequence"/>
</dbReference>
<keyword evidence="7" id="KW-1185">Reference proteome</keyword>
<evidence type="ECO:0000256" key="3">
    <source>
        <dbReference type="ARBA" id="ARBA00022801"/>
    </source>
</evidence>
<dbReference type="InterPro" id="IPR001018">
    <property type="entry name" value="Beta-lactamase_class-B_CS"/>
</dbReference>
<keyword evidence="3" id="KW-0378">Hydrolase</keyword>
<dbReference type="InterPro" id="IPR052533">
    <property type="entry name" value="WalJ/YycJ-like"/>
</dbReference>
<dbReference type="SMART" id="SM00849">
    <property type="entry name" value="Lactamase_B"/>
    <property type="match status" value="1"/>
</dbReference>
<proteinExistence type="predicted"/>
<keyword evidence="4" id="KW-0862">Zinc</keyword>
<dbReference type="EMBL" id="MTSD02000006">
    <property type="protein sequence ID" value="OOV86548.1"/>
    <property type="molecule type" value="Genomic_DNA"/>
</dbReference>
<dbReference type="GO" id="GO:0017001">
    <property type="term" value="P:antibiotic catabolic process"/>
    <property type="evidence" value="ECO:0007669"/>
    <property type="project" value="InterPro"/>
</dbReference>
<dbReference type="AlphaFoldDB" id="A0A1T1H9M3"/>
<organism evidence="6 7">
    <name type="scientific">Oceanospirillum linum</name>
    <dbReference type="NCBI Taxonomy" id="966"/>
    <lineage>
        <taxon>Bacteria</taxon>
        <taxon>Pseudomonadati</taxon>
        <taxon>Pseudomonadota</taxon>
        <taxon>Gammaproteobacteria</taxon>
        <taxon>Oceanospirillales</taxon>
        <taxon>Oceanospirillaceae</taxon>
        <taxon>Oceanospirillum</taxon>
    </lineage>
</organism>
<dbReference type="RefSeq" id="WP_078320369.1">
    <property type="nucleotide sequence ID" value="NZ_FXTS01000007.1"/>
</dbReference>
<evidence type="ECO:0000256" key="2">
    <source>
        <dbReference type="ARBA" id="ARBA00022723"/>
    </source>
</evidence>